<organism evidence="3">
    <name type="scientific">Caldilineaceae bacterium SB0675_bin_29</name>
    <dbReference type="NCBI Taxonomy" id="2605266"/>
    <lineage>
        <taxon>Bacteria</taxon>
        <taxon>Bacillati</taxon>
        <taxon>Chloroflexota</taxon>
        <taxon>Caldilineae</taxon>
        <taxon>Caldilineales</taxon>
        <taxon>Caldilineaceae</taxon>
    </lineage>
</organism>
<feature type="non-terminal residue" evidence="3">
    <location>
        <position position="277"/>
    </location>
</feature>
<protein>
    <submittedName>
        <fullName evidence="3">Amidohydrolase family protein</fullName>
    </submittedName>
</protein>
<dbReference type="Pfam" id="PF01979">
    <property type="entry name" value="Amidohydro_1"/>
    <property type="match status" value="1"/>
</dbReference>
<comment type="caution">
    <text evidence="3">The sequence shown here is derived from an EMBL/GenBank/DDBJ whole genome shotgun (WGS) entry which is preliminary data.</text>
</comment>
<dbReference type="InterPro" id="IPR011059">
    <property type="entry name" value="Metal-dep_hydrolase_composite"/>
</dbReference>
<keyword evidence="1 3" id="KW-0378">Hydrolase</keyword>
<reference evidence="3" key="1">
    <citation type="submission" date="2019-09" db="EMBL/GenBank/DDBJ databases">
        <title>Characterisation of the sponge microbiome using genome-centric metagenomics.</title>
        <authorList>
            <person name="Engelberts J.P."/>
            <person name="Robbins S.J."/>
            <person name="De Goeij J.M."/>
            <person name="Aranda M."/>
            <person name="Bell S.C."/>
            <person name="Webster N.S."/>
        </authorList>
    </citation>
    <scope>NUCLEOTIDE SEQUENCE</scope>
    <source>
        <strain evidence="3">SB0675_bin_29</strain>
    </source>
</reference>
<dbReference type="PANTHER" id="PTHR43794">
    <property type="entry name" value="AMINOHYDROLASE SSNA-RELATED"/>
    <property type="match status" value="1"/>
</dbReference>
<sequence>MSKYACDLLISNGQIVTMDAARTIYTSGAVAVIGSRIVEVGADAELRQKYDAGQTIDAAGAIVHPGFIDAHNHIVHTTCRGVFGNIHDVDASTIKFADWKADVTPDDEAAAAAMASLEMLQSGFTMFIEPGTLFSTDVAAAAVERIGMRALFAPPYIWDRRETLAAMPGLESPRLMARAPVDRDRALGLLDAELHRNQDADALVRGFVFVYGVGTASPELLQAAHACARANNVPLHLHAGYAPGEGEIYRSVTGLSQLVHLHELGVLDHNTFIVHAN</sequence>
<dbReference type="EMBL" id="VYDA01000009">
    <property type="protein sequence ID" value="MYH60246.1"/>
    <property type="molecule type" value="Genomic_DNA"/>
</dbReference>
<accession>A0A6B1FYB3</accession>
<dbReference type="Gene3D" id="3.20.20.140">
    <property type="entry name" value="Metal-dependent hydrolases"/>
    <property type="match status" value="1"/>
</dbReference>
<dbReference type="SUPFAM" id="SSF51556">
    <property type="entry name" value="Metallo-dependent hydrolases"/>
    <property type="match status" value="1"/>
</dbReference>
<dbReference type="InterPro" id="IPR050287">
    <property type="entry name" value="MTA/SAH_deaminase"/>
</dbReference>
<proteinExistence type="predicted"/>
<evidence type="ECO:0000259" key="2">
    <source>
        <dbReference type="Pfam" id="PF01979"/>
    </source>
</evidence>
<dbReference type="AlphaFoldDB" id="A0A6B1FYB3"/>
<name>A0A6B1FYB3_9CHLR</name>
<evidence type="ECO:0000313" key="3">
    <source>
        <dbReference type="EMBL" id="MYH60246.1"/>
    </source>
</evidence>
<dbReference type="InterPro" id="IPR032466">
    <property type="entry name" value="Metal_Hydrolase"/>
</dbReference>
<dbReference type="InterPro" id="IPR006680">
    <property type="entry name" value="Amidohydro-rel"/>
</dbReference>
<gene>
    <name evidence="3" type="ORF">F4148_00225</name>
</gene>
<dbReference type="PANTHER" id="PTHR43794:SF11">
    <property type="entry name" value="AMIDOHYDROLASE-RELATED DOMAIN-CONTAINING PROTEIN"/>
    <property type="match status" value="1"/>
</dbReference>
<dbReference type="Gene3D" id="2.30.40.10">
    <property type="entry name" value="Urease, subunit C, domain 1"/>
    <property type="match status" value="1"/>
</dbReference>
<feature type="domain" description="Amidohydrolase-related" evidence="2">
    <location>
        <begin position="62"/>
        <end position="254"/>
    </location>
</feature>
<dbReference type="GO" id="GO:0016810">
    <property type="term" value="F:hydrolase activity, acting on carbon-nitrogen (but not peptide) bonds"/>
    <property type="evidence" value="ECO:0007669"/>
    <property type="project" value="InterPro"/>
</dbReference>
<dbReference type="SUPFAM" id="SSF51338">
    <property type="entry name" value="Composite domain of metallo-dependent hydrolases"/>
    <property type="match status" value="1"/>
</dbReference>
<evidence type="ECO:0000256" key="1">
    <source>
        <dbReference type="ARBA" id="ARBA00022801"/>
    </source>
</evidence>